<evidence type="ECO:0000313" key="3">
    <source>
        <dbReference type="Proteomes" id="UP000094936"/>
    </source>
</evidence>
<evidence type="ECO:0000313" key="2">
    <source>
        <dbReference type="EMBL" id="ODA34555.1"/>
    </source>
</evidence>
<feature type="domain" description="VWFA" evidence="1">
    <location>
        <begin position="321"/>
        <end position="482"/>
    </location>
</feature>
<gene>
    <name evidence="2" type="ORF">A8L45_06185</name>
</gene>
<dbReference type="PANTHER" id="PTHR36846:SF1">
    <property type="entry name" value="PROTEIN VIAA"/>
    <property type="match status" value="1"/>
</dbReference>
<dbReference type="GO" id="GO:0005829">
    <property type="term" value="C:cytosol"/>
    <property type="evidence" value="ECO:0007669"/>
    <property type="project" value="TreeGrafter"/>
</dbReference>
<dbReference type="CDD" id="cd01462">
    <property type="entry name" value="VWA_YIEM_type"/>
    <property type="match status" value="1"/>
</dbReference>
<dbReference type="OrthoDB" id="387240at2"/>
<dbReference type="STRING" id="1080227.A8L45_06185"/>
<reference evidence="2 3" key="1">
    <citation type="submission" date="2016-05" db="EMBL/GenBank/DDBJ databases">
        <title>Genomic Taxonomy of the Vibrionaceae.</title>
        <authorList>
            <person name="Gomez-Gil B."/>
            <person name="Enciso-Ibarra J."/>
        </authorList>
    </citation>
    <scope>NUCLEOTIDE SEQUENCE [LARGE SCALE GENOMIC DNA]</scope>
    <source>
        <strain evidence="2 3">CAIM 1920</strain>
    </source>
</reference>
<dbReference type="InterPro" id="IPR008912">
    <property type="entry name" value="Uncharacterised_CoxE"/>
</dbReference>
<dbReference type="SMART" id="SM00327">
    <property type="entry name" value="VWA"/>
    <property type="match status" value="1"/>
</dbReference>
<dbReference type="Pfam" id="PF05762">
    <property type="entry name" value="VWA_CoxE"/>
    <property type="match status" value="1"/>
</dbReference>
<name>A0A1C3EMV3_9GAMM</name>
<comment type="caution">
    <text evidence="2">The sequence shown here is derived from an EMBL/GenBank/DDBJ whole genome shotgun (WGS) entry which is preliminary data.</text>
</comment>
<dbReference type="AlphaFoldDB" id="A0A1C3EMV3"/>
<dbReference type="NCBIfam" id="NF008230">
    <property type="entry name" value="PRK10997.1"/>
    <property type="match status" value="1"/>
</dbReference>
<accession>A0A1C3EMV3</accession>
<dbReference type="Proteomes" id="UP000094936">
    <property type="component" value="Unassembled WGS sequence"/>
</dbReference>
<evidence type="ECO:0000259" key="1">
    <source>
        <dbReference type="SMART" id="SM00327"/>
    </source>
</evidence>
<dbReference type="Gene3D" id="3.40.50.410">
    <property type="entry name" value="von Willebrand factor, type A domain"/>
    <property type="match status" value="1"/>
</dbReference>
<dbReference type="RefSeq" id="WP_068900293.1">
    <property type="nucleotide sequence ID" value="NZ_JBHUIF010000015.1"/>
</dbReference>
<sequence length="482" mass="55380">MLSPESLQLGMMLAETSMLENAVGDLLAKPELLVLTDASPAAKTAVRQHIRKWRHGVKRRLSTDCITENLKKELELYQQAVGMSHGEFEQNCRDMAKKLEGKSHFYLEARRLIDRNGKTHNPMFQEYFCDKWHQHLAESIKKAQKRELAIHKDKLLKELYQRIETFKTLEEVREHGDANQSGRLWDMASAKMTRTDIVLLKRFIRFLKDNPELQEIANKLGRMANETDDPSLHKSPAEELRLVEEKSDLVADDIVGIHQSDHLDKMVPAETLFLAEPELEILFYKHFADKRLMTYRMQGASRTLRKVKAFKPANKKVEVEKGPFLICVDASGSMNGFPEQAAKAMAYALLDIALSESRDCVVTLFSTDHISYEFTGERGLREAMDFLSYSFHGGTDLEPALNHAIDLMETDRYVNADLVVISDFIAPEQPQPLIERIGKLKSKHNRFHAVNLSKYGNPSLMNMFNHCWEYCPSLLNRIVKRF</sequence>
<proteinExistence type="predicted"/>
<protein>
    <submittedName>
        <fullName evidence="2">Protein viaA</fullName>
    </submittedName>
</protein>
<dbReference type="InterPro" id="IPR036465">
    <property type="entry name" value="vWFA_dom_sf"/>
</dbReference>
<organism evidence="2 3">
    <name type="scientific">Veronia pacifica</name>
    <dbReference type="NCBI Taxonomy" id="1080227"/>
    <lineage>
        <taxon>Bacteria</taxon>
        <taxon>Pseudomonadati</taxon>
        <taxon>Pseudomonadota</taxon>
        <taxon>Gammaproteobacteria</taxon>
        <taxon>Vibrionales</taxon>
        <taxon>Vibrionaceae</taxon>
        <taxon>Veronia</taxon>
    </lineage>
</organism>
<keyword evidence="3" id="KW-1185">Reference proteome</keyword>
<dbReference type="EMBL" id="LYBM01000007">
    <property type="protein sequence ID" value="ODA34555.1"/>
    <property type="molecule type" value="Genomic_DNA"/>
</dbReference>
<dbReference type="PANTHER" id="PTHR36846">
    <property type="entry name" value="PROTEIN VIAA"/>
    <property type="match status" value="1"/>
</dbReference>
<dbReference type="SUPFAM" id="SSF53300">
    <property type="entry name" value="vWA-like"/>
    <property type="match status" value="1"/>
</dbReference>
<dbReference type="InterPro" id="IPR002035">
    <property type="entry name" value="VWF_A"/>
</dbReference>